<comment type="caution">
    <text evidence="2">The sequence shown here is derived from an EMBL/GenBank/DDBJ whole genome shotgun (WGS) entry which is preliminary data.</text>
</comment>
<dbReference type="InterPro" id="IPR011050">
    <property type="entry name" value="Pectin_lyase_fold/virulence"/>
</dbReference>
<evidence type="ECO:0000259" key="1">
    <source>
        <dbReference type="PROSITE" id="PS51127"/>
    </source>
</evidence>
<dbReference type="PROSITE" id="PS51127">
    <property type="entry name" value="BIG1"/>
    <property type="match status" value="1"/>
</dbReference>
<protein>
    <submittedName>
        <fullName evidence="2">CHAT domain-containing protein</fullName>
    </submittedName>
</protein>
<gene>
    <name evidence="2" type="ORF">IQ249_22990</name>
</gene>
<dbReference type="InterPro" id="IPR006626">
    <property type="entry name" value="PbH1"/>
</dbReference>
<dbReference type="AlphaFoldDB" id="A0A8J7J6K7"/>
<dbReference type="InterPro" id="IPR003344">
    <property type="entry name" value="Big_1_dom"/>
</dbReference>
<evidence type="ECO:0000313" key="2">
    <source>
        <dbReference type="EMBL" id="MBE9118759.1"/>
    </source>
</evidence>
<reference evidence="2" key="1">
    <citation type="submission" date="2020-10" db="EMBL/GenBank/DDBJ databases">
        <authorList>
            <person name="Castelo-Branco R."/>
            <person name="Eusebio N."/>
            <person name="Adriana R."/>
            <person name="Vieira A."/>
            <person name="Brugerolle De Fraissinette N."/>
            <person name="Rezende De Castro R."/>
            <person name="Schneider M.P."/>
            <person name="Vasconcelos V."/>
            <person name="Leao P.N."/>
        </authorList>
    </citation>
    <scope>NUCLEOTIDE SEQUENCE</scope>
    <source>
        <strain evidence="2">LEGE 07157</strain>
    </source>
</reference>
<dbReference type="Pfam" id="PF12770">
    <property type="entry name" value="CHAT"/>
    <property type="match status" value="1"/>
</dbReference>
<sequence length="993" mass="103991">TGNSALGGDWSLEESTGEIEATLAFRSDVLESYQEIFQIFTATNVGELIASINTANANAEADTIRLQPNTTFTLTAVDNVTDGANGLPSIAPDGGNSLTIEGFGSTIERSGAAPNFRIFHVQAGSDLRLSGVTLRNGNTQIGGGAILNLGTLAVTNSTISGNTAINSGGGIFNGRTATISNSTISDNTAVDSGGGIFNRGTATISNSTISGNTASSGGGIFNNGFAVNAAVMMVNNSTISGNTASSGGGVFNYEYTANAVAMTIGNSIIAGNTATTANPDVGPGNVVPTPITDSGNNLIGQDTLGVFTTSTLVGTPANPLGPRLAALGDYGGITQTHALLPNSPALNAGNNALISSSTDQRGATRLTNGTVDIGAFESQGFSLTPIAGTPQSTAFNTTFGVNLQAQLTENFTNSPVPLADLTVTFTTPSSGASGSFSGANTAVTDASGIAMANPFIANAVAGNYQVTARVTGVEPATFSLTNVETLLTNTIIAAIPLVDTDNTDTSLDFNLVDLTPTASETTSPSFLNPNAISNLSVDPILADIEAEFTQEFENRLDLSNFASASTIISLGQAQEALQNVEAFAEIKPAVIYVFFVPSTISPTSEFNNKKSEVAIARPTINLPQTLWQSNEQGLSSAVEAQLAANSSVFQPNDLLELVLVTSSGKSLRYSTGATREEVISVVRHFRNTVTNPLRSLAYRTSAQQVYQWLIAPLEEDLKVQNISNLIFVMDAGLRSIPLAALHDGKGFIVENYSIGLMPSLSLSDRSSRDVRDTLILAMGAEKFTEQNSLPAVSLELNIITGHLWRGNMFLNEDFTLNNLKEARAQTPYGIIHLATHGEFKAGKPSNSYIQLGDTQLTLDQLRTLGWHDPPVELLVLSACRTALGDVEAELGFAGLAVAAGVKSALGSLWYVSDGGTLGLMTTFYEQLQEVPIKAEALRRAQLAMLSGEVRIENGQLITPTQSFPLPPTLVNSEGVDLSHPYYWSAFTMIGNPW</sequence>
<dbReference type="EMBL" id="JADEWZ010000060">
    <property type="protein sequence ID" value="MBE9118759.1"/>
    <property type="molecule type" value="Genomic_DNA"/>
</dbReference>
<dbReference type="SUPFAM" id="SSF51126">
    <property type="entry name" value="Pectin lyase-like"/>
    <property type="match status" value="1"/>
</dbReference>
<name>A0A8J7J6K7_9CYAN</name>
<dbReference type="SUPFAM" id="SSF49373">
    <property type="entry name" value="Invasin/intimin cell-adhesion fragments"/>
    <property type="match status" value="1"/>
</dbReference>
<feature type="non-terminal residue" evidence="2">
    <location>
        <position position="1"/>
    </location>
</feature>
<dbReference type="InterPro" id="IPR025592">
    <property type="entry name" value="DUF4347"/>
</dbReference>
<keyword evidence="3" id="KW-1185">Reference proteome</keyword>
<feature type="domain" description="Big-1" evidence="1">
    <location>
        <begin position="382"/>
        <end position="483"/>
    </location>
</feature>
<dbReference type="InterPro" id="IPR059226">
    <property type="entry name" value="Choice_anch_Q_dom"/>
</dbReference>
<dbReference type="Pfam" id="PF14252">
    <property type="entry name" value="DUF4347"/>
    <property type="match status" value="1"/>
</dbReference>
<proteinExistence type="predicted"/>
<accession>A0A8J7J6K7</accession>
<dbReference type="RefSeq" id="WP_194031856.1">
    <property type="nucleotide sequence ID" value="NZ_JADEWZ010000060.1"/>
</dbReference>
<dbReference type="SMART" id="SM00710">
    <property type="entry name" value="PbH1"/>
    <property type="match status" value="4"/>
</dbReference>
<evidence type="ECO:0000313" key="3">
    <source>
        <dbReference type="Proteomes" id="UP000654482"/>
    </source>
</evidence>
<organism evidence="2 3">
    <name type="scientific">Lusitaniella coriacea LEGE 07157</name>
    <dbReference type="NCBI Taxonomy" id="945747"/>
    <lineage>
        <taxon>Bacteria</taxon>
        <taxon>Bacillati</taxon>
        <taxon>Cyanobacteriota</taxon>
        <taxon>Cyanophyceae</taxon>
        <taxon>Spirulinales</taxon>
        <taxon>Lusitaniellaceae</taxon>
        <taxon>Lusitaniella</taxon>
    </lineage>
</organism>
<dbReference type="Proteomes" id="UP000654482">
    <property type="component" value="Unassembled WGS sequence"/>
</dbReference>
<dbReference type="InterPro" id="IPR024983">
    <property type="entry name" value="CHAT_dom"/>
</dbReference>
<dbReference type="InterPro" id="IPR008964">
    <property type="entry name" value="Invasin/intimin_cell_adhesion"/>
</dbReference>
<dbReference type="NCBIfam" id="NF041518">
    <property type="entry name" value="choice_anch_Q"/>
    <property type="match status" value="1"/>
</dbReference>